<dbReference type="SUPFAM" id="SSF51735">
    <property type="entry name" value="NAD(P)-binding Rossmann-fold domains"/>
    <property type="match status" value="1"/>
</dbReference>
<gene>
    <name evidence="2" type="ORF">BECKMB1821G_GA0114241_11104</name>
</gene>
<sequence length="324" mass="36098">MKIAILGGTGYLGSYLVDTLIDHGHQPVLLVRPGSQRKIHRNDECIGIVGEIEQEDALREAFSQCQAVIYNIGILREFPRQNITFESLQYTGACRAMDVAMNLGVERFLLTSANGVKPDGTAYQRTKYRAEEYLRSSGLVGTVFRPSVIFGDPRGRMEFASQLYDEIIRLPFPAPLFHQGLIPFGAGRFRVSPIHVKNVAEIYIKALEDPNAAGKIYPLCGPDALEWRAIIKIIGRATGHNKWTLPVSAPMMKMVATILEGFPDFPLTKDQITMLLEGNIGDSRDVFNAYGIDPILFDEASLSYLRDRWGTDSRGRDGIYHGFG</sequence>
<reference evidence="2" key="1">
    <citation type="submission" date="2019-02" db="EMBL/GenBank/DDBJ databases">
        <authorList>
            <person name="Gruber-Vodicka R. H."/>
            <person name="Seah K. B. B."/>
        </authorList>
    </citation>
    <scope>NUCLEOTIDE SEQUENCE</scope>
    <source>
        <strain evidence="2">BECK_BZ197</strain>
    </source>
</reference>
<accession>A0A450XSV1</accession>
<dbReference type="InterPro" id="IPR036291">
    <property type="entry name" value="NAD(P)-bd_dom_sf"/>
</dbReference>
<protein>
    <submittedName>
        <fullName evidence="2">NADH dehydrogenase</fullName>
    </submittedName>
</protein>
<evidence type="ECO:0000259" key="1">
    <source>
        <dbReference type="Pfam" id="PF13460"/>
    </source>
</evidence>
<dbReference type="Gene3D" id="3.40.50.720">
    <property type="entry name" value="NAD(P)-binding Rossmann-like Domain"/>
    <property type="match status" value="1"/>
</dbReference>
<dbReference type="GO" id="GO:0044877">
    <property type="term" value="F:protein-containing complex binding"/>
    <property type="evidence" value="ECO:0007669"/>
    <property type="project" value="TreeGrafter"/>
</dbReference>
<dbReference type="AlphaFoldDB" id="A0A450XSV1"/>
<dbReference type="InterPro" id="IPR016040">
    <property type="entry name" value="NAD(P)-bd_dom"/>
</dbReference>
<dbReference type="PANTHER" id="PTHR12126">
    <property type="entry name" value="NADH-UBIQUINONE OXIDOREDUCTASE 39 KDA SUBUNIT-RELATED"/>
    <property type="match status" value="1"/>
</dbReference>
<dbReference type="EMBL" id="CAADFO010000110">
    <property type="protein sequence ID" value="VFK32367.1"/>
    <property type="molecule type" value="Genomic_DNA"/>
</dbReference>
<dbReference type="PANTHER" id="PTHR12126:SF11">
    <property type="entry name" value="NADH DEHYDROGENASE [UBIQUINONE] 1 ALPHA SUBCOMPLEX SUBUNIT 9, MITOCHONDRIAL"/>
    <property type="match status" value="1"/>
</dbReference>
<evidence type="ECO:0000313" key="2">
    <source>
        <dbReference type="EMBL" id="VFK32367.1"/>
    </source>
</evidence>
<feature type="domain" description="NAD(P)-binding" evidence="1">
    <location>
        <begin position="7"/>
        <end position="160"/>
    </location>
</feature>
<organism evidence="2">
    <name type="scientific">Candidatus Kentrum sp. MB</name>
    <dbReference type="NCBI Taxonomy" id="2138164"/>
    <lineage>
        <taxon>Bacteria</taxon>
        <taxon>Pseudomonadati</taxon>
        <taxon>Pseudomonadota</taxon>
        <taxon>Gammaproteobacteria</taxon>
        <taxon>Candidatus Kentrum</taxon>
    </lineage>
</organism>
<dbReference type="Pfam" id="PF13460">
    <property type="entry name" value="NAD_binding_10"/>
    <property type="match status" value="1"/>
</dbReference>
<proteinExistence type="predicted"/>
<name>A0A450XSV1_9GAMM</name>
<dbReference type="InterPro" id="IPR051207">
    <property type="entry name" value="ComplexI_NDUFA9_subunit"/>
</dbReference>